<comment type="subcellular location">
    <subcellularLocation>
        <location evidence="1">Endomembrane system</location>
        <topology evidence="1">Multi-pass membrane protein</topology>
    </subcellularLocation>
    <subcellularLocation>
        <location evidence="5">Membrane</location>
        <topology evidence="5">Multi-pass membrane protein</topology>
    </subcellularLocation>
</comment>
<dbReference type="GO" id="GO:0015990">
    <property type="term" value="P:electron transport coupled proton transport"/>
    <property type="evidence" value="ECO:0007669"/>
    <property type="project" value="TreeGrafter"/>
</dbReference>
<dbReference type="Pfam" id="PF00361">
    <property type="entry name" value="Proton_antipo_M"/>
    <property type="match status" value="1"/>
</dbReference>
<name>A0A0C5W7H6_9FLAO</name>
<proteinExistence type="predicted"/>
<dbReference type="AlphaFoldDB" id="A0A0C5W7H6"/>
<feature type="transmembrane region" description="Helical" evidence="6">
    <location>
        <begin position="177"/>
        <end position="197"/>
    </location>
</feature>
<dbReference type="Proteomes" id="UP000032229">
    <property type="component" value="Chromosome"/>
</dbReference>
<dbReference type="InterPro" id="IPR001750">
    <property type="entry name" value="ND/Mrp_TM"/>
</dbReference>
<evidence type="ECO:0000259" key="7">
    <source>
        <dbReference type="Pfam" id="PF00361"/>
    </source>
</evidence>
<dbReference type="HOGENOM" id="CLU_007100_11_2_10"/>
<accession>A0A0C5W7H6</accession>
<feature type="domain" description="NADH:quinone oxidoreductase/Mrp antiporter transmembrane" evidence="7">
    <location>
        <begin position="103"/>
        <end position="372"/>
    </location>
</feature>
<evidence type="ECO:0000256" key="5">
    <source>
        <dbReference type="RuleBase" id="RU000320"/>
    </source>
</evidence>
<sequence>MIKKQNQISSISQWFTYILWGMFIANLAYLVSFAPNIPVWEFENILKVNGFTILIWSVVTFFSALISSYGANYLKGFKYHKRFSMLCFGFTLSIMTFVMSNHVGLLLSTWFLMGVFMSQIIGVNVEWGEAKEASKFAFKYFFTGSLLLSIGVLLLAYTTEAYTLSGITAQLDGLSHSIKLLASLCIITAALIQSAIYPFHRWLLSAMTAPTPASALMHAGFVNGSGILLTLFSTILLTSHTLIILFIIGGLTAVIAQFTKLLQVNVKQRLACSTIAQMGFMIMQCGLGLFNAAVVHLILHGFYKAYLFLSAGEEVKHTQKQQYHQITIKPLQALVVAVFGVLGAFLFNILTGKGLSLNSSVFLTLIVAITVGQVTYNIIKEQSLNTTQKVVLPPLLFTVGIVAYALIYNGITLLISDMPNVATPLPISAMEIGFGMVFLVGFFIMKLGVYRNFPWFYVKLLNISQPNKKTVLMYKSK</sequence>
<dbReference type="PRINTS" id="PR01434">
    <property type="entry name" value="NADHDHGNASE5"/>
</dbReference>
<feature type="transmembrane region" description="Helical" evidence="6">
    <location>
        <begin position="391"/>
        <end position="415"/>
    </location>
</feature>
<dbReference type="PATRIC" id="fig|1454006.5.peg.996"/>
<evidence type="ECO:0000256" key="6">
    <source>
        <dbReference type="SAM" id="Phobius"/>
    </source>
</evidence>
<feature type="transmembrane region" description="Helical" evidence="6">
    <location>
        <begin position="12"/>
        <end position="31"/>
    </location>
</feature>
<feature type="transmembrane region" description="Helical" evidence="6">
    <location>
        <begin position="137"/>
        <end position="157"/>
    </location>
</feature>
<evidence type="ECO:0000313" key="8">
    <source>
        <dbReference type="EMBL" id="AJR03103.1"/>
    </source>
</evidence>
<dbReference type="PANTHER" id="PTHR42829:SF1">
    <property type="entry name" value="INORGANIC CARBON TRANSPORTER SUBUNIT DABB-RELATED"/>
    <property type="match status" value="1"/>
</dbReference>
<dbReference type="PANTHER" id="PTHR42829">
    <property type="entry name" value="NADH-UBIQUINONE OXIDOREDUCTASE CHAIN 5"/>
    <property type="match status" value="1"/>
</dbReference>
<dbReference type="GO" id="GO:0042773">
    <property type="term" value="P:ATP synthesis coupled electron transport"/>
    <property type="evidence" value="ECO:0007669"/>
    <property type="project" value="InterPro"/>
</dbReference>
<protein>
    <submittedName>
        <fullName evidence="8">Pesticidal protein Cry28Aa</fullName>
    </submittedName>
</protein>
<feature type="transmembrane region" description="Helical" evidence="6">
    <location>
        <begin position="83"/>
        <end position="99"/>
    </location>
</feature>
<gene>
    <name evidence="8" type="ORF">AW14_05080</name>
</gene>
<dbReference type="InterPro" id="IPR003945">
    <property type="entry name" value="NU5C-like"/>
</dbReference>
<evidence type="ECO:0000256" key="3">
    <source>
        <dbReference type="ARBA" id="ARBA00022989"/>
    </source>
</evidence>
<dbReference type="RefSeq" id="WP_044637806.1">
    <property type="nucleotide sequence ID" value="NZ_CP007202.1"/>
</dbReference>
<reference evidence="8 9" key="1">
    <citation type="submission" date="2014-02" db="EMBL/GenBank/DDBJ databases">
        <authorList>
            <person name="Young C.-C."/>
            <person name="Hameed A."/>
            <person name="Huang H.-C."/>
            <person name="Shahina M."/>
        </authorList>
    </citation>
    <scope>NUCLEOTIDE SEQUENCE [LARGE SCALE GENOMIC DNA]</scope>
    <source>
        <strain evidence="8 9">CC-SAMT-1</strain>
    </source>
</reference>
<evidence type="ECO:0000256" key="1">
    <source>
        <dbReference type="ARBA" id="ARBA00004127"/>
    </source>
</evidence>
<evidence type="ECO:0000256" key="2">
    <source>
        <dbReference type="ARBA" id="ARBA00022692"/>
    </source>
</evidence>
<dbReference type="GO" id="GO:0008137">
    <property type="term" value="F:NADH dehydrogenase (ubiquinone) activity"/>
    <property type="evidence" value="ECO:0007669"/>
    <property type="project" value="InterPro"/>
</dbReference>
<dbReference type="GO" id="GO:0016020">
    <property type="term" value="C:membrane"/>
    <property type="evidence" value="ECO:0007669"/>
    <property type="project" value="UniProtKB-SubCell"/>
</dbReference>
<keyword evidence="2 5" id="KW-0812">Transmembrane</keyword>
<feature type="transmembrane region" description="Helical" evidence="6">
    <location>
        <begin position="51"/>
        <end position="71"/>
    </location>
</feature>
<dbReference type="GO" id="GO:0003954">
    <property type="term" value="F:NADH dehydrogenase activity"/>
    <property type="evidence" value="ECO:0007669"/>
    <property type="project" value="TreeGrafter"/>
</dbReference>
<dbReference type="EMBL" id="CP007202">
    <property type="protein sequence ID" value="AJR03103.1"/>
    <property type="molecule type" value="Genomic_DNA"/>
</dbReference>
<dbReference type="KEGG" id="sze:AW14_05080"/>
<evidence type="ECO:0000256" key="4">
    <source>
        <dbReference type="ARBA" id="ARBA00023136"/>
    </source>
</evidence>
<feature type="transmembrane region" description="Helical" evidence="6">
    <location>
        <begin position="275"/>
        <end position="299"/>
    </location>
</feature>
<keyword evidence="9" id="KW-1185">Reference proteome</keyword>
<evidence type="ECO:0000313" key="9">
    <source>
        <dbReference type="Proteomes" id="UP000032229"/>
    </source>
</evidence>
<organism evidence="8 9">
    <name type="scientific">Siansivirga zeaxanthinifaciens CC-SAMT-1</name>
    <dbReference type="NCBI Taxonomy" id="1454006"/>
    <lineage>
        <taxon>Bacteria</taxon>
        <taxon>Pseudomonadati</taxon>
        <taxon>Bacteroidota</taxon>
        <taxon>Flavobacteriia</taxon>
        <taxon>Flavobacteriales</taxon>
        <taxon>Flavobacteriaceae</taxon>
        <taxon>Siansivirga</taxon>
    </lineage>
</organism>
<feature type="transmembrane region" description="Helical" evidence="6">
    <location>
        <begin position="331"/>
        <end position="351"/>
    </location>
</feature>
<keyword evidence="3 6" id="KW-1133">Transmembrane helix</keyword>
<dbReference type="OrthoDB" id="9807568at2"/>
<feature type="transmembrane region" description="Helical" evidence="6">
    <location>
        <begin position="227"/>
        <end position="255"/>
    </location>
</feature>
<feature type="transmembrane region" description="Helical" evidence="6">
    <location>
        <begin position="357"/>
        <end position="379"/>
    </location>
</feature>
<dbReference type="STRING" id="1454006.AW14_05080"/>
<keyword evidence="4 6" id="KW-0472">Membrane</keyword>
<dbReference type="GO" id="GO:0012505">
    <property type="term" value="C:endomembrane system"/>
    <property type="evidence" value="ECO:0007669"/>
    <property type="project" value="UniProtKB-SubCell"/>
</dbReference>
<feature type="transmembrane region" description="Helical" evidence="6">
    <location>
        <begin position="427"/>
        <end position="449"/>
    </location>
</feature>